<dbReference type="AlphaFoldDB" id="A0A5C1AH83"/>
<protein>
    <submittedName>
        <fullName evidence="1">Uncharacterized protein</fullName>
    </submittedName>
</protein>
<reference evidence="2" key="1">
    <citation type="submission" date="2019-08" db="EMBL/GenBank/DDBJ databases">
        <title>Limnoglobus roseus gen. nov., sp. nov., a novel freshwater planctomycete with a giant genome from the family Gemmataceae.</title>
        <authorList>
            <person name="Kulichevskaya I.S."/>
            <person name="Naumoff D.G."/>
            <person name="Miroshnikov K."/>
            <person name="Ivanova A."/>
            <person name="Philippov D.A."/>
            <person name="Hakobyan A."/>
            <person name="Rijpstra I.C."/>
            <person name="Sinninghe Damste J.S."/>
            <person name="Liesack W."/>
            <person name="Dedysh S.N."/>
        </authorList>
    </citation>
    <scope>NUCLEOTIDE SEQUENCE [LARGE SCALE GENOMIC DNA]</scope>
    <source>
        <strain evidence="2">PX52</strain>
    </source>
</reference>
<organism evidence="1 2">
    <name type="scientific">Limnoglobus roseus</name>
    <dbReference type="NCBI Taxonomy" id="2598579"/>
    <lineage>
        <taxon>Bacteria</taxon>
        <taxon>Pseudomonadati</taxon>
        <taxon>Planctomycetota</taxon>
        <taxon>Planctomycetia</taxon>
        <taxon>Gemmatales</taxon>
        <taxon>Gemmataceae</taxon>
        <taxon>Limnoglobus</taxon>
    </lineage>
</organism>
<accession>A0A5C1AH83</accession>
<dbReference type="Proteomes" id="UP000324974">
    <property type="component" value="Chromosome"/>
</dbReference>
<name>A0A5C1AH83_9BACT</name>
<dbReference type="EMBL" id="CP042425">
    <property type="protein sequence ID" value="QEL16318.1"/>
    <property type="molecule type" value="Genomic_DNA"/>
</dbReference>
<gene>
    <name evidence="1" type="ORF">PX52LOC_03262</name>
</gene>
<evidence type="ECO:0000313" key="2">
    <source>
        <dbReference type="Proteomes" id="UP000324974"/>
    </source>
</evidence>
<dbReference type="KEGG" id="lrs:PX52LOC_03262"/>
<sequence length="70" mass="7729">MARKRGPIRACSSRYAGSKAAACGWAASRSAFFEWYAIPSRWYTFRRRNLATAQCRRKLSANGIIGGGLA</sequence>
<evidence type="ECO:0000313" key="1">
    <source>
        <dbReference type="EMBL" id="QEL16318.1"/>
    </source>
</evidence>
<keyword evidence="2" id="KW-1185">Reference proteome</keyword>
<proteinExistence type="predicted"/>